<evidence type="ECO:0000313" key="2">
    <source>
        <dbReference type="EMBL" id="GGK98819.1"/>
    </source>
</evidence>
<comment type="caution">
    <text evidence="2">The sequence shown here is derived from an EMBL/GenBank/DDBJ whole genome shotgun (WGS) entry which is preliminary data.</text>
</comment>
<name>A0A917RBN4_9ACTN</name>
<reference evidence="2" key="1">
    <citation type="journal article" date="2014" name="Int. J. Syst. Evol. Microbiol.">
        <title>Complete genome sequence of Corynebacterium casei LMG S-19264T (=DSM 44701T), isolated from a smear-ripened cheese.</title>
        <authorList>
            <consortium name="US DOE Joint Genome Institute (JGI-PGF)"/>
            <person name="Walter F."/>
            <person name="Albersmeier A."/>
            <person name="Kalinowski J."/>
            <person name="Ruckert C."/>
        </authorList>
    </citation>
    <scope>NUCLEOTIDE SEQUENCE</scope>
    <source>
        <strain evidence="2">JCM 13064</strain>
    </source>
</reference>
<reference evidence="2" key="2">
    <citation type="submission" date="2020-09" db="EMBL/GenBank/DDBJ databases">
        <authorList>
            <person name="Sun Q."/>
            <person name="Ohkuma M."/>
        </authorList>
    </citation>
    <scope>NUCLEOTIDE SEQUENCE</scope>
    <source>
        <strain evidence="2">JCM 13064</strain>
    </source>
</reference>
<accession>A0A917RBN4</accession>
<evidence type="ECO:0000256" key="1">
    <source>
        <dbReference type="SAM" id="MobiDB-lite"/>
    </source>
</evidence>
<organism evidence="2 3">
    <name type="scientific">Sphaerisporangium melleum</name>
    <dbReference type="NCBI Taxonomy" id="321316"/>
    <lineage>
        <taxon>Bacteria</taxon>
        <taxon>Bacillati</taxon>
        <taxon>Actinomycetota</taxon>
        <taxon>Actinomycetes</taxon>
        <taxon>Streptosporangiales</taxon>
        <taxon>Streptosporangiaceae</taxon>
        <taxon>Sphaerisporangium</taxon>
    </lineage>
</organism>
<protein>
    <submittedName>
        <fullName evidence="2">Uncharacterized protein</fullName>
    </submittedName>
</protein>
<keyword evidence="3" id="KW-1185">Reference proteome</keyword>
<feature type="region of interest" description="Disordered" evidence="1">
    <location>
        <begin position="75"/>
        <end position="95"/>
    </location>
</feature>
<gene>
    <name evidence="2" type="ORF">GCM10007964_46180</name>
</gene>
<sequence>MAETLMPAKADGLCGAGHGTRGSERTDRRNGYRTRELDTHDRRTRRGEVLITRIMTRLRVAFSGDLTSSWDIVTPPSKRAEGRPATLGKGGRRAA</sequence>
<proteinExistence type="predicted"/>
<dbReference type="Proteomes" id="UP000645217">
    <property type="component" value="Unassembled WGS sequence"/>
</dbReference>
<feature type="compositionally biased region" description="Basic and acidic residues" evidence="1">
    <location>
        <begin position="21"/>
        <end position="40"/>
    </location>
</feature>
<dbReference type="AlphaFoldDB" id="A0A917RBN4"/>
<dbReference type="EMBL" id="BMNT01000026">
    <property type="protein sequence ID" value="GGK98819.1"/>
    <property type="molecule type" value="Genomic_DNA"/>
</dbReference>
<evidence type="ECO:0000313" key="3">
    <source>
        <dbReference type="Proteomes" id="UP000645217"/>
    </source>
</evidence>
<feature type="region of interest" description="Disordered" evidence="1">
    <location>
        <begin position="1"/>
        <end position="40"/>
    </location>
</feature>